<proteinExistence type="inferred from homology"/>
<feature type="domain" description="Thiamine pyrophosphate enzyme N-terminal TPP-binding" evidence="7">
    <location>
        <begin position="46"/>
        <end position="160"/>
    </location>
</feature>
<evidence type="ECO:0000259" key="7">
    <source>
        <dbReference type="Pfam" id="PF02776"/>
    </source>
</evidence>
<feature type="domain" description="Thiamine pyrophosphate enzyme central" evidence="5">
    <location>
        <begin position="233"/>
        <end position="367"/>
    </location>
</feature>
<keyword evidence="9" id="KW-1185">Reference proteome</keyword>
<evidence type="ECO:0000259" key="5">
    <source>
        <dbReference type="Pfam" id="PF00205"/>
    </source>
</evidence>
<dbReference type="GO" id="GO:0009097">
    <property type="term" value="P:isoleucine biosynthetic process"/>
    <property type="evidence" value="ECO:0007669"/>
    <property type="project" value="TreeGrafter"/>
</dbReference>
<dbReference type="InterPro" id="IPR012000">
    <property type="entry name" value="Thiamin_PyroP_enz_cen_dom"/>
</dbReference>
<name>A0A430FMP4_9BIFI</name>
<dbReference type="Proteomes" id="UP000287533">
    <property type="component" value="Unassembled WGS sequence"/>
</dbReference>
<keyword evidence="2 3" id="KW-0786">Thiamine pyrophosphate</keyword>
<dbReference type="GO" id="GO:0050660">
    <property type="term" value="F:flavin adenine dinucleotide binding"/>
    <property type="evidence" value="ECO:0007669"/>
    <property type="project" value="TreeGrafter"/>
</dbReference>
<gene>
    <name evidence="8" type="ORF">D2E25_0416</name>
</gene>
<evidence type="ECO:0000259" key="6">
    <source>
        <dbReference type="Pfam" id="PF02775"/>
    </source>
</evidence>
<dbReference type="PANTHER" id="PTHR18968">
    <property type="entry name" value="THIAMINE PYROPHOSPHATE ENZYMES"/>
    <property type="match status" value="1"/>
</dbReference>
<dbReference type="Gene3D" id="3.40.50.970">
    <property type="match status" value="2"/>
</dbReference>
<sequence>MTQHNESLFARIESRLRDGLDRDGNEQHHDTAIAPQSHHNRHHQRNVADLMVQCLVQEGVEVIFGIPGEENIPFIEALERDGRIRFVVTRHEQGAGFMALTYAHLTGKPGVCLATLGPGALNLTLPVACANASNTPLVALCAQGNINRIHKESHQIIDLVSVFRPITRWTNMILSPQAVTETMRKGFALAQRKRPAATCIILPEDIAEQPAPADAEPLSRALQVHTVPTPADIEAAADIIAKAKHPIILAGNGVSRAHADYQLRVLSEQLNAPVATTFEGKGVFSDRHRNALGVVGFMRHDYENFAFDDADLIIAIGFSIQQFDPVKINPKNDKKIIHINTFVEDTDAHYTTTLNIMADIDATLTQLIDALRERDITFANAESEIRGLLMHEFESCKDDESFPMKPQRVVYDTRKALNDSDVALVDTGALKMWMARLYPTYLPNTCIIDNSLSTMGWTLPGAIGASLARHGRPVLAVMGDGSFMMNMQEIETAVRLNCHIVILVWVDEAYGLIKWKMDLHNGHHDDVDFNNPDFVTLAESFGAHGHLVSSADDLKPTIEAAMMAEGGVHVIACPVDYSENMKLTDKLGELELNS</sequence>
<dbReference type="InterPro" id="IPR029035">
    <property type="entry name" value="DHS-like_NAD/FAD-binding_dom"/>
</dbReference>
<comment type="caution">
    <text evidence="8">The sequence shown here is derived from an EMBL/GenBank/DDBJ whole genome shotgun (WGS) entry which is preliminary data.</text>
</comment>
<dbReference type="SUPFAM" id="SSF52518">
    <property type="entry name" value="Thiamin diphosphate-binding fold (THDP-binding)"/>
    <property type="match status" value="2"/>
</dbReference>
<dbReference type="GO" id="GO:0000287">
    <property type="term" value="F:magnesium ion binding"/>
    <property type="evidence" value="ECO:0007669"/>
    <property type="project" value="InterPro"/>
</dbReference>
<feature type="region of interest" description="Disordered" evidence="4">
    <location>
        <begin position="20"/>
        <end position="42"/>
    </location>
</feature>
<dbReference type="GO" id="GO:0009099">
    <property type="term" value="P:L-valine biosynthetic process"/>
    <property type="evidence" value="ECO:0007669"/>
    <property type="project" value="TreeGrafter"/>
</dbReference>
<dbReference type="GO" id="GO:0030976">
    <property type="term" value="F:thiamine pyrophosphate binding"/>
    <property type="evidence" value="ECO:0007669"/>
    <property type="project" value="InterPro"/>
</dbReference>
<dbReference type="PANTHER" id="PTHR18968:SF129">
    <property type="entry name" value="ACETOLACTATE SYNTHASE"/>
    <property type="match status" value="1"/>
</dbReference>
<evidence type="ECO:0000313" key="8">
    <source>
        <dbReference type="EMBL" id="RSX54110.1"/>
    </source>
</evidence>
<dbReference type="Pfam" id="PF02776">
    <property type="entry name" value="TPP_enzyme_N"/>
    <property type="match status" value="1"/>
</dbReference>
<dbReference type="Pfam" id="PF00205">
    <property type="entry name" value="TPP_enzyme_M"/>
    <property type="match status" value="1"/>
</dbReference>
<dbReference type="Pfam" id="PF02775">
    <property type="entry name" value="TPP_enzyme_C"/>
    <property type="match status" value="1"/>
</dbReference>
<feature type="compositionally biased region" description="Basic and acidic residues" evidence="4">
    <location>
        <begin position="20"/>
        <end position="31"/>
    </location>
</feature>
<dbReference type="CDD" id="cd07035">
    <property type="entry name" value="TPP_PYR_POX_like"/>
    <property type="match status" value="1"/>
</dbReference>
<dbReference type="GO" id="GO:0005948">
    <property type="term" value="C:acetolactate synthase complex"/>
    <property type="evidence" value="ECO:0007669"/>
    <property type="project" value="TreeGrafter"/>
</dbReference>
<comment type="similarity">
    <text evidence="1 3">Belongs to the TPP enzyme family.</text>
</comment>
<accession>A0A430FMP4</accession>
<dbReference type="NCBIfam" id="NF006187">
    <property type="entry name" value="PRK08322.1"/>
    <property type="match status" value="1"/>
</dbReference>
<feature type="domain" description="Thiamine pyrophosphate enzyme TPP-binding" evidence="6">
    <location>
        <begin position="426"/>
        <end position="571"/>
    </location>
</feature>
<organism evidence="8 9">
    <name type="scientific">Bifidobacterium goeldii</name>
    <dbReference type="NCBI Taxonomy" id="2306975"/>
    <lineage>
        <taxon>Bacteria</taxon>
        <taxon>Bacillati</taxon>
        <taxon>Actinomycetota</taxon>
        <taxon>Actinomycetes</taxon>
        <taxon>Bifidobacteriales</taxon>
        <taxon>Bifidobacteriaceae</taxon>
        <taxon>Bifidobacterium</taxon>
    </lineage>
</organism>
<dbReference type="FunFam" id="3.40.50.970:FF:000007">
    <property type="entry name" value="Acetolactate synthase"/>
    <property type="match status" value="1"/>
</dbReference>
<dbReference type="Gene3D" id="3.40.50.1220">
    <property type="entry name" value="TPP-binding domain"/>
    <property type="match status" value="1"/>
</dbReference>
<dbReference type="CDD" id="cd02010">
    <property type="entry name" value="TPP_ALS"/>
    <property type="match status" value="1"/>
</dbReference>
<dbReference type="InterPro" id="IPR012001">
    <property type="entry name" value="Thiamin_PyroP_enz_TPP-bd_dom"/>
</dbReference>
<dbReference type="GO" id="GO:0003984">
    <property type="term" value="F:acetolactate synthase activity"/>
    <property type="evidence" value="ECO:0007669"/>
    <property type="project" value="TreeGrafter"/>
</dbReference>
<dbReference type="AlphaFoldDB" id="A0A430FMP4"/>
<dbReference type="EMBL" id="QXGL01000001">
    <property type="protein sequence ID" value="RSX54110.1"/>
    <property type="molecule type" value="Genomic_DNA"/>
</dbReference>
<reference evidence="8 9" key="1">
    <citation type="submission" date="2018-09" db="EMBL/GenBank/DDBJ databases">
        <title>Characterization of the phylogenetic diversity of five novel species belonging to the genus Bifidobacterium.</title>
        <authorList>
            <person name="Lugli G.A."/>
            <person name="Duranti S."/>
            <person name="Milani C."/>
        </authorList>
    </citation>
    <scope>NUCLEOTIDE SEQUENCE [LARGE SCALE GENOMIC DNA]</scope>
    <source>
        <strain evidence="8 9">2034B</strain>
    </source>
</reference>
<evidence type="ECO:0000313" key="9">
    <source>
        <dbReference type="Proteomes" id="UP000287533"/>
    </source>
</evidence>
<dbReference type="InterPro" id="IPR045229">
    <property type="entry name" value="TPP_enz"/>
</dbReference>
<dbReference type="SUPFAM" id="SSF52467">
    <property type="entry name" value="DHS-like NAD/FAD-binding domain"/>
    <property type="match status" value="1"/>
</dbReference>
<dbReference type="InterPro" id="IPR029061">
    <property type="entry name" value="THDP-binding"/>
</dbReference>
<evidence type="ECO:0000256" key="3">
    <source>
        <dbReference type="RuleBase" id="RU362132"/>
    </source>
</evidence>
<evidence type="ECO:0000256" key="4">
    <source>
        <dbReference type="SAM" id="MobiDB-lite"/>
    </source>
</evidence>
<dbReference type="InterPro" id="IPR011766">
    <property type="entry name" value="TPP_enzyme_TPP-bd"/>
</dbReference>
<evidence type="ECO:0000256" key="1">
    <source>
        <dbReference type="ARBA" id="ARBA00007812"/>
    </source>
</evidence>
<evidence type="ECO:0000256" key="2">
    <source>
        <dbReference type="ARBA" id="ARBA00023052"/>
    </source>
</evidence>
<protein>
    <submittedName>
        <fullName evidence="8">Acetolactate synthase</fullName>
    </submittedName>
</protein>